<dbReference type="RefSeq" id="WP_397711591.1">
    <property type="nucleotide sequence ID" value="NZ_JBIRGN010000003.1"/>
</dbReference>
<dbReference type="EMBL" id="JBIRGQ010000003">
    <property type="protein sequence ID" value="MFH8546147.1"/>
    <property type="molecule type" value="Genomic_DNA"/>
</dbReference>
<accession>A0ABW7QMD7</accession>
<name>A0ABW7QMD7_9ACTN</name>
<feature type="transmembrane region" description="Helical" evidence="2">
    <location>
        <begin position="160"/>
        <end position="181"/>
    </location>
</feature>
<evidence type="ECO:0000256" key="1">
    <source>
        <dbReference type="SAM" id="MobiDB-lite"/>
    </source>
</evidence>
<dbReference type="InterPro" id="IPR008910">
    <property type="entry name" value="MSC_TM_helix"/>
</dbReference>
<keyword evidence="2" id="KW-0472">Membrane</keyword>
<keyword evidence="2" id="KW-1133">Transmembrane helix</keyword>
<keyword evidence="2" id="KW-0812">Transmembrane</keyword>
<evidence type="ECO:0000313" key="4">
    <source>
        <dbReference type="Proteomes" id="UP001610818"/>
    </source>
</evidence>
<protein>
    <recommendedName>
        <fullName evidence="5">Transporter (Transmembrane protein)</fullName>
    </recommendedName>
</protein>
<feature type="region of interest" description="Disordered" evidence="1">
    <location>
        <begin position="230"/>
        <end position="282"/>
    </location>
</feature>
<feature type="transmembrane region" description="Helical" evidence="2">
    <location>
        <begin position="30"/>
        <end position="48"/>
    </location>
</feature>
<evidence type="ECO:0000313" key="3">
    <source>
        <dbReference type="EMBL" id="MFH8546147.1"/>
    </source>
</evidence>
<proteinExistence type="predicted"/>
<sequence length="282" mass="29940">MSQQYISLSVDFTQGLNDAWSKVATFVPKLIGFLVVLAIGWFVSKMIAKVLDRVLRKVGSEKLAERAGASRMLANSKYDMTGIVCKVVYYALLLITLQLGFGVFGANPVSDMLNSIVGWIPRGIVAIVLMVVAMAVANLVRDIVTNALSSMSYGKTLGTIAWAFIVVLGVIAALGQAGIATTVTQPVLYAALAAGAGILIVGVGGGLIGPMRQRWERWLNTAEQETAKARGSVGAYQAGRQDAMTNQPVQERTRGAMGGTGSHLRDDDTGNDMRGGGLRDDM</sequence>
<feature type="transmembrane region" description="Helical" evidence="2">
    <location>
        <begin position="87"/>
        <end position="107"/>
    </location>
</feature>
<keyword evidence="4" id="KW-1185">Reference proteome</keyword>
<organism evidence="3 4">
    <name type="scientific">Streptomyces longisporoflavus</name>
    <dbReference type="NCBI Taxonomy" id="28044"/>
    <lineage>
        <taxon>Bacteria</taxon>
        <taxon>Bacillati</taxon>
        <taxon>Actinomycetota</taxon>
        <taxon>Actinomycetes</taxon>
        <taxon>Kitasatosporales</taxon>
        <taxon>Streptomycetaceae</taxon>
        <taxon>Streptomyces</taxon>
    </lineage>
</organism>
<gene>
    <name evidence="3" type="ORF">ACH4F9_14200</name>
</gene>
<feature type="transmembrane region" description="Helical" evidence="2">
    <location>
        <begin position="119"/>
        <end position="140"/>
    </location>
</feature>
<feature type="transmembrane region" description="Helical" evidence="2">
    <location>
        <begin position="187"/>
        <end position="208"/>
    </location>
</feature>
<dbReference type="Pfam" id="PF05552">
    <property type="entry name" value="MS_channel_1st_1"/>
    <property type="match status" value="2"/>
</dbReference>
<reference evidence="3 4" key="1">
    <citation type="submission" date="2024-10" db="EMBL/GenBank/DDBJ databases">
        <title>The Natural Products Discovery Center: Release of the First 8490 Sequenced Strains for Exploring Actinobacteria Biosynthetic Diversity.</title>
        <authorList>
            <person name="Kalkreuter E."/>
            <person name="Kautsar S.A."/>
            <person name="Yang D."/>
            <person name="Bader C.D."/>
            <person name="Teijaro C.N."/>
            <person name="Fluegel L."/>
            <person name="Davis C.M."/>
            <person name="Simpson J.R."/>
            <person name="Lauterbach L."/>
            <person name="Steele A.D."/>
            <person name="Gui C."/>
            <person name="Meng S."/>
            <person name="Li G."/>
            <person name="Viehrig K."/>
            <person name="Ye F."/>
            <person name="Su P."/>
            <person name="Kiefer A.F."/>
            <person name="Nichols A."/>
            <person name="Cepeda A.J."/>
            <person name="Yan W."/>
            <person name="Fan B."/>
            <person name="Jiang Y."/>
            <person name="Adhikari A."/>
            <person name="Zheng C.-J."/>
            <person name="Schuster L."/>
            <person name="Cowan T.M."/>
            <person name="Smanski M.J."/>
            <person name="Chevrette M.G."/>
            <person name="De Carvalho L.P.S."/>
            <person name="Shen B."/>
        </authorList>
    </citation>
    <scope>NUCLEOTIDE SEQUENCE [LARGE SCALE GENOMIC DNA]</scope>
    <source>
        <strain evidence="3 4">NPDC017990</strain>
    </source>
</reference>
<evidence type="ECO:0008006" key="5">
    <source>
        <dbReference type="Google" id="ProtNLM"/>
    </source>
</evidence>
<dbReference type="Proteomes" id="UP001610818">
    <property type="component" value="Unassembled WGS sequence"/>
</dbReference>
<evidence type="ECO:0000256" key="2">
    <source>
        <dbReference type="SAM" id="Phobius"/>
    </source>
</evidence>
<comment type="caution">
    <text evidence="3">The sequence shown here is derived from an EMBL/GenBank/DDBJ whole genome shotgun (WGS) entry which is preliminary data.</text>
</comment>